<dbReference type="Proteomes" id="UP000093523">
    <property type="component" value="Unassembled WGS sequence"/>
</dbReference>
<evidence type="ECO:0000313" key="1">
    <source>
        <dbReference type="EMBL" id="OCH19272.1"/>
    </source>
</evidence>
<accession>A0A1B9NW28</accession>
<name>A0A1B9NW28_ALILO</name>
<proteinExistence type="predicted"/>
<sequence length="147" mass="16331">MSDNIKKFDELVARIFEKLYSEFPKQVVLNPCELMDCEGEPSTDCAGGFIDPLSKEENEFFSYTLSWLYESGYLIGKFGGAWNSRMTLSLQGLQLLKSVPSSVESNETLGEQLKDAVKKGSKESAANLVREALNANNIMNLLASVFN</sequence>
<evidence type="ECO:0000313" key="2">
    <source>
        <dbReference type="Proteomes" id="UP000093523"/>
    </source>
</evidence>
<dbReference type="AlphaFoldDB" id="A0A1B9NW28"/>
<dbReference type="STRING" id="688.A6E04_16785"/>
<dbReference type="EMBL" id="MAJU01000019">
    <property type="protein sequence ID" value="OCH19272.1"/>
    <property type="molecule type" value="Genomic_DNA"/>
</dbReference>
<dbReference type="RefSeq" id="WP_065611786.1">
    <property type="nucleotide sequence ID" value="NZ_CAWMPN010000019.1"/>
</dbReference>
<gene>
    <name evidence="1" type="ORF">A6E04_16785</name>
</gene>
<comment type="caution">
    <text evidence="1">The sequence shown here is derived from an EMBL/GenBank/DDBJ whole genome shotgun (WGS) entry which is preliminary data.</text>
</comment>
<dbReference type="OrthoDB" id="7352393at2"/>
<organism evidence="1 2">
    <name type="scientific">Aliivibrio logei</name>
    <name type="common">Vibrio logei</name>
    <dbReference type="NCBI Taxonomy" id="688"/>
    <lineage>
        <taxon>Bacteria</taxon>
        <taxon>Pseudomonadati</taxon>
        <taxon>Pseudomonadota</taxon>
        <taxon>Gammaproteobacteria</taxon>
        <taxon>Vibrionales</taxon>
        <taxon>Vibrionaceae</taxon>
        <taxon>Aliivibrio</taxon>
    </lineage>
</organism>
<reference evidence="1 2" key="1">
    <citation type="submission" date="2016-06" db="EMBL/GenBank/DDBJ databases">
        <authorList>
            <person name="Kjaerup R.B."/>
            <person name="Dalgaard T.S."/>
            <person name="Juul-Madsen H.R."/>
        </authorList>
    </citation>
    <scope>NUCLEOTIDE SEQUENCE [LARGE SCALE GENOMIC DNA]</scope>
    <source>
        <strain evidence="1 2">1S159</strain>
    </source>
</reference>
<protein>
    <submittedName>
        <fullName evidence="1">Uncharacterized protein</fullName>
    </submittedName>
</protein>